<dbReference type="Proteomes" id="UP000054893">
    <property type="component" value="Unassembled WGS sequence"/>
</dbReference>
<reference evidence="2 3" key="1">
    <citation type="submission" date="2016-01" db="EMBL/GenBank/DDBJ databases">
        <authorList>
            <person name="Oliw E.H."/>
        </authorList>
    </citation>
    <scope>NUCLEOTIDE SEQUENCE [LARGE SCALE GENOMIC DNA]</scope>
    <source>
        <strain evidence="2">LMG 22029</strain>
    </source>
</reference>
<gene>
    <name evidence="2" type="ORF">AWB64_04236</name>
</gene>
<evidence type="ECO:0000313" key="3">
    <source>
        <dbReference type="Proteomes" id="UP000054893"/>
    </source>
</evidence>
<accession>A0A158H6L7</accession>
<organism evidence="2 3">
    <name type="scientific">Caballeronia sordidicola</name>
    <name type="common">Burkholderia sordidicola</name>
    <dbReference type="NCBI Taxonomy" id="196367"/>
    <lineage>
        <taxon>Bacteria</taxon>
        <taxon>Pseudomonadati</taxon>
        <taxon>Pseudomonadota</taxon>
        <taxon>Betaproteobacteria</taxon>
        <taxon>Burkholderiales</taxon>
        <taxon>Burkholderiaceae</taxon>
        <taxon>Caballeronia</taxon>
    </lineage>
</organism>
<dbReference type="AlphaFoldDB" id="A0A158H6L7"/>
<feature type="domain" description="Alpha-L-glutamate ligase-related protein ATP-grasp" evidence="1">
    <location>
        <begin position="185"/>
        <end position="332"/>
    </location>
</feature>
<name>A0A158H6L7_CABSO</name>
<sequence>MRVDVETLVRKSIKKAARYKFDKHHESQARTIFKALEKKHGKTDPVNLRLADTYAQEVLGDARYAPWLRVYTAFTGTFKEGWIPDNYYGTVVVPRMKGLYGDISGLKSLSNIIFSSDTFPDIAYFVNGLFFTANHIAVPESEVEDLVFANSEKIVFKLDSSFQGKGILFFNRQTFNVDTIKSLGNGVIQRFIVQHPLFNDFASNAVATLRVTSVVDDAGLISIRACFLRLGRVADTHIQPDREICVPVDISSGKLYAQGYLPDWMALDEHPDSKIKFDGISVPAFPECVGVVLELHKKIPFARCVGWDLTVDKNGSVQVLEWNAEHNDVKFGEATQGPCFTDLKWERLRPLSKT</sequence>
<dbReference type="Pfam" id="PF14397">
    <property type="entry name" value="ATPgrasp_ST"/>
    <property type="match status" value="1"/>
</dbReference>
<proteinExistence type="predicted"/>
<evidence type="ECO:0000313" key="2">
    <source>
        <dbReference type="EMBL" id="SAL40042.1"/>
    </source>
</evidence>
<dbReference type="EMBL" id="FCOC02000014">
    <property type="protein sequence ID" value="SAL40042.1"/>
    <property type="molecule type" value="Genomic_DNA"/>
</dbReference>
<dbReference type="InterPro" id="IPR039523">
    <property type="entry name" value="RimK-rel_E_lig_ATP-grasp"/>
</dbReference>
<protein>
    <recommendedName>
        <fullName evidence="1">Alpha-L-glutamate ligase-related protein ATP-grasp domain-containing protein</fullName>
    </recommendedName>
</protein>
<evidence type="ECO:0000259" key="1">
    <source>
        <dbReference type="Pfam" id="PF14397"/>
    </source>
</evidence>